<dbReference type="Pfam" id="PF02041">
    <property type="entry name" value="Auxin_BP"/>
    <property type="match status" value="1"/>
</dbReference>
<evidence type="ECO:0000256" key="4">
    <source>
        <dbReference type="ARBA" id="ARBA00022824"/>
    </source>
</evidence>
<evidence type="ECO:0000256" key="7">
    <source>
        <dbReference type="PIRSR" id="PIRSR600526-1"/>
    </source>
</evidence>
<dbReference type="PANTHER" id="PTHR37236">
    <property type="entry name" value="AUXIN-BINDING PROTEIN 1"/>
    <property type="match status" value="1"/>
</dbReference>
<dbReference type="GO" id="GO:0010011">
    <property type="term" value="F:auxin binding"/>
    <property type="evidence" value="ECO:0000318"/>
    <property type="project" value="GO_Central"/>
</dbReference>
<evidence type="ECO:0000256" key="5">
    <source>
        <dbReference type="ARBA" id="ARBA00022833"/>
    </source>
</evidence>
<evidence type="ECO:0000256" key="1">
    <source>
        <dbReference type="ARBA" id="ARBA00004240"/>
    </source>
</evidence>
<dbReference type="GO" id="GO:0009826">
    <property type="term" value="P:unidimensional cell growth"/>
    <property type="evidence" value="ECO:0000318"/>
    <property type="project" value="GO_Central"/>
</dbReference>
<keyword evidence="5" id="KW-0862">Zinc</keyword>
<proteinExistence type="predicted"/>
<dbReference type="AlphaFoldDB" id="A0A2K1XV96"/>
<evidence type="ECO:0000256" key="6">
    <source>
        <dbReference type="ARBA" id="ARBA00023180"/>
    </source>
</evidence>
<dbReference type="GO" id="GO:0051781">
    <property type="term" value="P:positive regulation of cell division"/>
    <property type="evidence" value="ECO:0000318"/>
    <property type="project" value="GO_Central"/>
</dbReference>
<dbReference type="EMBL" id="CM009303">
    <property type="protein sequence ID" value="PNT04700.1"/>
    <property type="molecule type" value="Genomic_DNA"/>
</dbReference>
<protein>
    <submittedName>
        <fullName evidence="8">Uncharacterized protein</fullName>
    </submittedName>
</protein>
<evidence type="ECO:0000313" key="9">
    <source>
        <dbReference type="Proteomes" id="UP000006729"/>
    </source>
</evidence>
<evidence type="ECO:0000256" key="3">
    <source>
        <dbReference type="ARBA" id="ARBA00022729"/>
    </source>
</evidence>
<keyword evidence="6" id="KW-0325">Glycoprotein</keyword>
<dbReference type="PRINTS" id="PR00655">
    <property type="entry name" value="AUXINBINDNGP"/>
</dbReference>
<keyword evidence="9" id="KW-1185">Reference proteome</keyword>
<dbReference type="Proteomes" id="UP000006729">
    <property type="component" value="Chromosome 14"/>
</dbReference>
<name>A0A2K1XV96_POPTR</name>
<dbReference type="GO" id="GO:0046872">
    <property type="term" value="F:metal ion binding"/>
    <property type="evidence" value="ECO:0007669"/>
    <property type="project" value="UniProtKB-KW"/>
</dbReference>
<accession>A0A2K1XV96</accession>
<keyword evidence="4" id="KW-0256">Endoplasmic reticulum</keyword>
<feature type="glycosylation site" description="N-linked (GlcNAc...) asparagine" evidence="7">
    <location>
        <position position="30"/>
    </location>
</feature>
<dbReference type="InterPro" id="IPR014710">
    <property type="entry name" value="RmlC-like_jellyroll"/>
</dbReference>
<dbReference type="Gene3D" id="2.60.120.10">
    <property type="entry name" value="Jelly Rolls"/>
    <property type="match status" value="1"/>
</dbReference>
<dbReference type="STRING" id="3694.A0A2K1XV96"/>
<dbReference type="InterPro" id="IPR000526">
    <property type="entry name" value="Auxin-bd"/>
</dbReference>
<evidence type="ECO:0000313" key="8">
    <source>
        <dbReference type="EMBL" id="PNT04700.1"/>
    </source>
</evidence>
<dbReference type="GO" id="GO:0005783">
    <property type="term" value="C:endoplasmic reticulum"/>
    <property type="evidence" value="ECO:0007669"/>
    <property type="project" value="UniProtKB-SubCell"/>
</dbReference>
<gene>
    <name evidence="8" type="ORF">POPTR_014G137500</name>
</gene>
<comment type="subcellular location">
    <subcellularLocation>
        <location evidence="1">Endoplasmic reticulum</location>
    </subcellularLocation>
</comment>
<dbReference type="GO" id="GO:0032877">
    <property type="term" value="P:positive regulation of DNA endoreduplication"/>
    <property type="evidence" value="ECO:0000318"/>
    <property type="project" value="GO_Central"/>
</dbReference>
<keyword evidence="2" id="KW-0479">Metal-binding</keyword>
<dbReference type="InParanoid" id="A0A2K1XV96"/>
<dbReference type="PANTHER" id="PTHR37236:SF1">
    <property type="entry name" value="AUXIN-BINDING PROTEIN 1"/>
    <property type="match status" value="1"/>
</dbReference>
<keyword evidence="3" id="KW-0732">Signal</keyword>
<dbReference type="GO" id="GO:0045793">
    <property type="term" value="P:positive regulation of cell size"/>
    <property type="evidence" value="ECO:0000318"/>
    <property type="project" value="GO_Central"/>
</dbReference>
<dbReference type="GO" id="GO:0000911">
    <property type="term" value="P:cytokinesis by cell plate formation"/>
    <property type="evidence" value="ECO:0000318"/>
    <property type="project" value="GO_Central"/>
</dbReference>
<sequence>MKESGSLCISSNSQEKYPGKPREFYFFFANSTFHILVDDAYQIWNIDEHEAMQALAITSPHHSKFIYEDWLKPRTAAKLKLLIFWDDQCLQAPPKDEL</sequence>
<organism evidence="8 9">
    <name type="scientific">Populus trichocarpa</name>
    <name type="common">Western balsam poplar</name>
    <name type="synonym">Populus balsamifera subsp. trichocarpa</name>
    <dbReference type="NCBI Taxonomy" id="3694"/>
    <lineage>
        <taxon>Eukaryota</taxon>
        <taxon>Viridiplantae</taxon>
        <taxon>Streptophyta</taxon>
        <taxon>Embryophyta</taxon>
        <taxon>Tracheophyta</taxon>
        <taxon>Spermatophyta</taxon>
        <taxon>Magnoliopsida</taxon>
        <taxon>eudicotyledons</taxon>
        <taxon>Gunneridae</taxon>
        <taxon>Pentapetalae</taxon>
        <taxon>rosids</taxon>
        <taxon>fabids</taxon>
        <taxon>Malpighiales</taxon>
        <taxon>Salicaceae</taxon>
        <taxon>Saliceae</taxon>
        <taxon>Populus</taxon>
    </lineage>
</organism>
<reference evidence="8 9" key="1">
    <citation type="journal article" date="2006" name="Science">
        <title>The genome of black cottonwood, Populus trichocarpa (Torr. &amp; Gray).</title>
        <authorList>
            <person name="Tuskan G.A."/>
            <person name="Difazio S."/>
            <person name="Jansson S."/>
            <person name="Bohlmann J."/>
            <person name="Grigoriev I."/>
            <person name="Hellsten U."/>
            <person name="Putnam N."/>
            <person name="Ralph S."/>
            <person name="Rombauts S."/>
            <person name="Salamov A."/>
            <person name="Schein J."/>
            <person name="Sterck L."/>
            <person name="Aerts A."/>
            <person name="Bhalerao R.R."/>
            <person name="Bhalerao R.P."/>
            <person name="Blaudez D."/>
            <person name="Boerjan W."/>
            <person name="Brun A."/>
            <person name="Brunner A."/>
            <person name="Busov V."/>
            <person name="Campbell M."/>
            <person name="Carlson J."/>
            <person name="Chalot M."/>
            <person name="Chapman J."/>
            <person name="Chen G.L."/>
            <person name="Cooper D."/>
            <person name="Coutinho P.M."/>
            <person name="Couturier J."/>
            <person name="Covert S."/>
            <person name="Cronk Q."/>
            <person name="Cunningham R."/>
            <person name="Davis J."/>
            <person name="Degroeve S."/>
            <person name="Dejardin A."/>
            <person name="Depamphilis C."/>
            <person name="Detter J."/>
            <person name="Dirks B."/>
            <person name="Dubchak I."/>
            <person name="Duplessis S."/>
            <person name="Ehlting J."/>
            <person name="Ellis B."/>
            <person name="Gendler K."/>
            <person name="Goodstein D."/>
            <person name="Gribskov M."/>
            <person name="Grimwood J."/>
            <person name="Groover A."/>
            <person name="Gunter L."/>
            <person name="Hamberger B."/>
            <person name="Heinze B."/>
            <person name="Helariutta Y."/>
            <person name="Henrissat B."/>
            <person name="Holligan D."/>
            <person name="Holt R."/>
            <person name="Huang W."/>
            <person name="Islam-Faridi N."/>
            <person name="Jones S."/>
            <person name="Jones-Rhoades M."/>
            <person name="Jorgensen R."/>
            <person name="Joshi C."/>
            <person name="Kangasjarvi J."/>
            <person name="Karlsson J."/>
            <person name="Kelleher C."/>
            <person name="Kirkpatrick R."/>
            <person name="Kirst M."/>
            <person name="Kohler A."/>
            <person name="Kalluri U."/>
            <person name="Larimer F."/>
            <person name="Leebens-Mack J."/>
            <person name="Leple J.C."/>
            <person name="Locascio P."/>
            <person name="Lou Y."/>
            <person name="Lucas S."/>
            <person name="Martin F."/>
            <person name="Montanini B."/>
            <person name="Napoli C."/>
            <person name="Nelson D.R."/>
            <person name="Nelson C."/>
            <person name="Nieminen K."/>
            <person name="Nilsson O."/>
            <person name="Pereda V."/>
            <person name="Peter G."/>
            <person name="Philippe R."/>
            <person name="Pilate G."/>
            <person name="Poliakov A."/>
            <person name="Razumovskaya J."/>
            <person name="Richardson P."/>
            <person name="Rinaldi C."/>
            <person name="Ritland K."/>
            <person name="Rouze P."/>
            <person name="Ryaboy D."/>
            <person name="Schmutz J."/>
            <person name="Schrader J."/>
            <person name="Segerman B."/>
            <person name="Shin H."/>
            <person name="Siddiqui A."/>
            <person name="Sterky F."/>
            <person name="Terry A."/>
            <person name="Tsai C.J."/>
            <person name="Uberbacher E."/>
            <person name="Unneberg P."/>
            <person name="Vahala J."/>
            <person name="Wall K."/>
            <person name="Wessler S."/>
            <person name="Yang G."/>
            <person name="Yin T."/>
            <person name="Douglas C."/>
            <person name="Marra M."/>
            <person name="Sandberg G."/>
            <person name="Van de Peer Y."/>
            <person name="Rokhsar D."/>
        </authorList>
    </citation>
    <scope>NUCLEOTIDE SEQUENCE [LARGE SCALE GENOMIC DNA]</scope>
    <source>
        <strain evidence="9">cv. Nisqually</strain>
    </source>
</reference>
<evidence type="ECO:0000256" key="2">
    <source>
        <dbReference type="ARBA" id="ARBA00022723"/>
    </source>
</evidence>